<protein>
    <recommendedName>
        <fullName evidence="2 3">Small ribosomal subunit protein bS6</fullName>
    </recommendedName>
</protein>
<keyword evidence="3" id="KW-0699">rRNA-binding</keyword>
<keyword evidence="3" id="KW-0687">Ribonucleoprotein</keyword>
<dbReference type="HAMAP" id="MF_00360">
    <property type="entry name" value="Ribosomal_bS6"/>
    <property type="match status" value="1"/>
</dbReference>
<dbReference type="PANTHER" id="PTHR21011:SF1">
    <property type="entry name" value="SMALL RIBOSOMAL SUBUNIT PROTEIN BS6M"/>
    <property type="match status" value="1"/>
</dbReference>
<keyword evidence="3" id="KW-0694">RNA-binding</keyword>
<organism evidence="4 5">
    <name type="scientific">candidate division TA06 bacterium</name>
    <dbReference type="NCBI Taxonomy" id="2250710"/>
    <lineage>
        <taxon>Bacteria</taxon>
        <taxon>Bacteria division TA06</taxon>
    </lineage>
</organism>
<keyword evidence="3 4" id="KW-0689">Ribosomal protein</keyword>
<dbReference type="GO" id="GO:0006412">
    <property type="term" value="P:translation"/>
    <property type="evidence" value="ECO:0007669"/>
    <property type="project" value="UniProtKB-UniRule"/>
</dbReference>
<dbReference type="GO" id="GO:0003735">
    <property type="term" value="F:structural constituent of ribosome"/>
    <property type="evidence" value="ECO:0007669"/>
    <property type="project" value="InterPro"/>
</dbReference>
<comment type="similarity">
    <text evidence="1 3">Belongs to the bacterial ribosomal protein bS6 family.</text>
</comment>
<evidence type="ECO:0000256" key="2">
    <source>
        <dbReference type="ARBA" id="ARBA00035294"/>
    </source>
</evidence>
<comment type="caution">
    <text evidence="4">The sequence shown here is derived from an EMBL/GenBank/DDBJ whole genome shotgun (WGS) entry which is preliminary data.</text>
</comment>
<dbReference type="SUPFAM" id="SSF54995">
    <property type="entry name" value="Ribosomal protein S6"/>
    <property type="match status" value="1"/>
</dbReference>
<reference evidence="4" key="1">
    <citation type="submission" date="2020-07" db="EMBL/GenBank/DDBJ databases">
        <title>Huge and variable diversity of episymbiotic CPR bacteria and DPANN archaea in groundwater ecosystems.</title>
        <authorList>
            <person name="He C.Y."/>
            <person name="Keren R."/>
            <person name="Whittaker M."/>
            <person name="Farag I.F."/>
            <person name="Doudna J."/>
            <person name="Cate J.H.D."/>
            <person name="Banfield J.F."/>
        </authorList>
    </citation>
    <scope>NUCLEOTIDE SEQUENCE</scope>
    <source>
        <strain evidence="4">NC_groundwater_1520_Pr4_B-0.1um_53_5</strain>
    </source>
</reference>
<dbReference type="AlphaFoldDB" id="A0A933I9U4"/>
<dbReference type="EMBL" id="JACQXR010000085">
    <property type="protein sequence ID" value="MBI4726856.1"/>
    <property type="molecule type" value="Genomic_DNA"/>
</dbReference>
<dbReference type="InterPro" id="IPR035980">
    <property type="entry name" value="Ribosomal_bS6_sf"/>
</dbReference>
<dbReference type="GO" id="GO:1990904">
    <property type="term" value="C:ribonucleoprotein complex"/>
    <property type="evidence" value="ECO:0007669"/>
    <property type="project" value="UniProtKB-KW"/>
</dbReference>
<dbReference type="Gene3D" id="3.30.70.60">
    <property type="match status" value="1"/>
</dbReference>
<dbReference type="InterPro" id="IPR020814">
    <property type="entry name" value="Ribosomal_S6_plastid/chlpt"/>
</dbReference>
<dbReference type="GO" id="GO:0005840">
    <property type="term" value="C:ribosome"/>
    <property type="evidence" value="ECO:0007669"/>
    <property type="project" value="UniProtKB-KW"/>
</dbReference>
<dbReference type="GO" id="GO:0005737">
    <property type="term" value="C:cytoplasm"/>
    <property type="evidence" value="ECO:0007669"/>
    <property type="project" value="UniProtKB-ARBA"/>
</dbReference>
<sequence length="113" mass="12591">MNAYETVLIIDPAVDEAGVDKQVEKYSALIKSHQGEIALVEKWGRRKMTYPINSRREGFYVCLQFTSPATLPAEINRNIRLDESIIRHLTIKGHASSVMTVAAPVEVPKPAKA</sequence>
<dbReference type="Proteomes" id="UP000736328">
    <property type="component" value="Unassembled WGS sequence"/>
</dbReference>
<dbReference type="InterPro" id="IPR000529">
    <property type="entry name" value="Ribosomal_bS6"/>
</dbReference>
<dbReference type="Pfam" id="PF01250">
    <property type="entry name" value="Ribosomal_S6"/>
    <property type="match status" value="1"/>
</dbReference>
<comment type="function">
    <text evidence="3">Binds together with bS18 to 16S ribosomal RNA.</text>
</comment>
<dbReference type="GO" id="GO:0070181">
    <property type="term" value="F:small ribosomal subunit rRNA binding"/>
    <property type="evidence" value="ECO:0007669"/>
    <property type="project" value="TreeGrafter"/>
</dbReference>
<dbReference type="CDD" id="cd00473">
    <property type="entry name" value="bS6"/>
    <property type="match status" value="1"/>
</dbReference>
<proteinExistence type="inferred from homology"/>
<name>A0A933I9U4_UNCT6</name>
<accession>A0A933I9U4</accession>
<evidence type="ECO:0000313" key="4">
    <source>
        <dbReference type="EMBL" id="MBI4726856.1"/>
    </source>
</evidence>
<dbReference type="PANTHER" id="PTHR21011">
    <property type="entry name" value="MITOCHONDRIAL 28S RIBOSOMAL PROTEIN S6"/>
    <property type="match status" value="1"/>
</dbReference>
<evidence type="ECO:0000256" key="3">
    <source>
        <dbReference type="HAMAP-Rule" id="MF_00360"/>
    </source>
</evidence>
<evidence type="ECO:0000313" key="5">
    <source>
        <dbReference type="Proteomes" id="UP000736328"/>
    </source>
</evidence>
<gene>
    <name evidence="3 4" type="primary">rpsF</name>
    <name evidence="4" type="ORF">HY768_06485</name>
</gene>
<dbReference type="InterPro" id="IPR014717">
    <property type="entry name" value="Transl_elong_EF1B/ribsomal_bS6"/>
</dbReference>
<dbReference type="NCBIfam" id="TIGR00166">
    <property type="entry name" value="S6"/>
    <property type="match status" value="1"/>
</dbReference>
<evidence type="ECO:0000256" key="1">
    <source>
        <dbReference type="ARBA" id="ARBA00009512"/>
    </source>
</evidence>